<gene>
    <name evidence="8" type="ORF">FRY97_10050</name>
</gene>
<accession>A0A5C6RLP2</accession>
<comment type="subcellular location">
    <subcellularLocation>
        <location evidence="1">Cell membrane</location>
        <topology evidence="1">Single-pass membrane protein</topology>
    </subcellularLocation>
    <subcellularLocation>
        <location evidence="7">Cell membrane</location>
        <topology evidence="7">Single-pass type II membrane protein</topology>
    </subcellularLocation>
</comment>
<keyword evidence="9" id="KW-1185">Reference proteome</keyword>
<dbReference type="GO" id="GO:0005886">
    <property type="term" value="C:plasma membrane"/>
    <property type="evidence" value="ECO:0007669"/>
    <property type="project" value="UniProtKB-SubCell"/>
</dbReference>
<keyword evidence="5" id="KW-1133">Transmembrane helix</keyword>
<dbReference type="RefSeq" id="WP_147167383.1">
    <property type="nucleotide sequence ID" value="NZ_VOOR01000017.1"/>
</dbReference>
<evidence type="ECO:0000256" key="5">
    <source>
        <dbReference type="ARBA" id="ARBA00022989"/>
    </source>
</evidence>
<name>A0A5C6RLP2_9BACT</name>
<dbReference type="AlphaFoldDB" id="A0A5C6RLP2"/>
<evidence type="ECO:0000256" key="7">
    <source>
        <dbReference type="RuleBase" id="RU003879"/>
    </source>
</evidence>
<dbReference type="InterPro" id="IPR003400">
    <property type="entry name" value="ExbD"/>
</dbReference>
<reference evidence="8 9" key="1">
    <citation type="submission" date="2019-08" db="EMBL/GenBank/DDBJ databases">
        <title>Genome of Phaeodactylibacter luteus.</title>
        <authorList>
            <person name="Bowman J.P."/>
        </authorList>
    </citation>
    <scope>NUCLEOTIDE SEQUENCE [LARGE SCALE GENOMIC DNA]</scope>
    <source>
        <strain evidence="8 9">KCTC 42180</strain>
    </source>
</reference>
<dbReference type="GO" id="GO:0015031">
    <property type="term" value="P:protein transport"/>
    <property type="evidence" value="ECO:0007669"/>
    <property type="project" value="UniProtKB-KW"/>
</dbReference>
<keyword evidence="3" id="KW-1003">Cell membrane</keyword>
<proteinExistence type="inferred from homology"/>
<dbReference type="PANTHER" id="PTHR30558:SF3">
    <property type="entry name" value="BIOPOLYMER TRANSPORT PROTEIN EXBD-RELATED"/>
    <property type="match status" value="1"/>
</dbReference>
<protein>
    <submittedName>
        <fullName evidence="8">Biopolymer transporter ExbD</fullName>
    </submittedName>
</protein>
<comment type="caution">
    <text evidence="8">The sequence shown here is derived from an EMBL/GenBank/DDBJ whole genome shotgun (WGS) entry which is preliminary data.</text>
</comment>
<dbReference type="OrthoDB" id="9801500at2"/>
<keyword evidence="7" id="KW-0653">Protein transport</keyword>
<dbReference type="GO" id="GO:0022857">
    <property type="term" value="F:transmembrane transporter activity"/>
    <property type="evidence" value="ECO:0007669"/>
    <property type="project" value="InterPro"/>
</dbReference>
<evidence type="ECO:0000256" key="2">
    <source>
        <dbReference type="ARBA" id="ARBA00005811"/>
    </source>
</evidence>
<keyword evidence="6" id="KW-0472">Membrane</keyword>
<evidence type="ECO:0000256" key="6">
    <source>
        <dbReference type="ARBA" id="ARBA00023136"/>
    </source>
</evidence>
<keyword evidence="7" id="KW-0813">Transport</keyword>
<comment type="similarity">
    <text evidence="2 7">Belongs to the ExbD/TolR family.</text>
</comment>
<evidence type="ECO:0000313" key="9">
    <source>
        <dbReference type="Proteomes" id="UP000321580"/>
    </source>
</evidence>
<dbReference type="Pfam" id="PF02472">
    <property type="entry name" value="ExbD"/>
    <property type="match status" value="1"/>
</dbReference>
<evidence type="ECO:0000313" key="8">
    <source>
        <dbReference type="EMBL" id="TXB63311.1"/>
    </source>
</evidence>
<organism evidence="8 9">
    <name type="scientific">Phaeodactylibacter luteus</name>
    <dbReference type="NCBI Taxonomy" id="1564516"/>
    <lineage>
        <taxon>Bacteria</taxon>
        <taxon>Pseudomonadati</taxon>
        <taxon>Bacteroidota</taxon>
        <taxon>Saprospiria</taxon>
        <taxon>Saprospirales</taxon>
        <taxon>Haliscomenobacteraceae</taxon>
        <taxon>Phaeodactylibacter</taxon>
    </lineage>
</organism>
<evidence type="ECO:0000256" key="4">
    <source>
        <dbReference type="ARBA" id="ARBA00022692"/>
    </source>
</evidence>
<dbReference type="PANTHER" id="PTHR30558">
    <property type="entry name" value="EXBD MEMBRANE COMPONENT OF PMF-DRIVEN MACROMOLECULE IMPORT SYSTEM"/>
    <property type="match status" value="1"/>
</dbReference>
<dbReference type="EMBL" id="VOOR01000017">
    <property type="protein sequence ID" value="TXB63311.1"/>
    <property type="molecule type" value="Genomic_DNA"/>
</dbReference>
<evidence type="ECO:0000256" key="1">
    <source>
        <dbReference type="ARBA" id="ARBA00004162"/>
    </source>
</evidence>
<sequence>MAKTSTRDRMTNEINAGSMADIAFLLLIFFLVTTTIVEDKGITVKLPPWSEEEPDVTKLKQRNVFSVLVNAQDQLLVRGEPARVEELRERAKVFISNPYQDPEMAEKPTKAIISLKNDRGTSYDAYLRVYNELKAAYSELWDELSQRNYGVPYSEDMPFAYRKAIREEIPFVLSEAEPTSFGEE</sequence>
<evidence type="ECO:0000256" key="3">
    <source>
        <dbReference type="ARBA" id="ARBA00022475"/>
    </source>
</evidence>
<keyword evidence="4 7" id="KW-0812">Transmembrane</keyword>
<dbReference type="Proteomes" id="UP000321580">
    <property type="component" value="Unassembled WGS sequence"/>
</dbReference>